<evidence type="ECO:0000313" key="2">
    <source>
        <dbReference type="Proteomes" id="UP000292082"/>
    </source>
</evidence>
<keyword evidence="2" id="KW-1185">Reference proteome</keyword>
<sequence length="158" mass="18122">MLFFRSCLRYPLGYPSISMHTFRVHHTLSPCLVVNTSFPPPQVLTVNHRICTRRTCMQSAVSLSVTYMSIPTYILHITTAHNACLVYSSDLRSPIPSFTLYPFYLTFTPPCCPYVYLRTSHHRHFIGRGMLTAGRSRRLRPACASPKLVYSYSYQYSG</sequence>
<accession>A0A4Q9Q762</accession>
<dbReference type="EMBL" id="ML145090">
    <property type="protein sequence ID" value="TBU63322.1"/>
    <property type="molecule type" value="Genomic_DNA"/>
</dbReference>
<gene>
    <name evidence="1" type="ORF">BD310DRAFT_627565</name>
</gene>
<dbReference type="AlphaFoldDB" id="A0A4Q9Q762"/>
<name>A0A4Q9Q762_9APHY</name>
<proteinExistence type="predicted"/>
<reference evidence="1 2" key="1">
    <citation type="submission" date="2019-01" db="EMBL/GenBank/DDBJ databases">
        <title>Draft genome sequences of three monokaryotic isolates of the white-rot basidiomycete fungus Dichomitus squalens.</title>
        <authorList>
            <consortium name="DOE Joint Genome Institute"/>
            <person name="Lopez S.C."/>
            <person name="Andreopoulos B."/>
            <person name="Pangilinan J."/>
            <person name="Lipzen A."/>
            <person name="Riley R."/>
            <person name="Ahrendt S."/>
            <person name="Ng V."/>
            <person name="Barry K."/>
            <person name="Daum C."/>
            <person name="Grigoriev I.V."/>
            <person name="Hilden K.S."/>
            <person name="Makela M.R."/>
            <person name="de Vries R.P."/>
        </authorList>
    </citation>
    <scope>NUCLEOTIDE SEQUENCE [LARGE SCALE GENOMIC DNA]</scope>
    <source>
        <strain evidence="1 2">CBS 464.89</strain>
    </source>
</reference>
<evidence type="ECO:0000313" key="1">
    <source>
        <dbReference type="EMBL" id="TBU63322.1"/>
    </source>
</evidence>
<organism evidence="1 2">
    <name type="scientific">Dichomitus squalens</name>
    <dbReference type="NCBI Taxonomy" id="114155"/>
    <lineage>
        <taxon>Eukaryota</taxon>
        <taxon>Fungi</taxon>
        <taxon>Dikarya</taxon>
        <taxon>Basidiomycota</taxon>
        <taxon>Agaricomycotina</taxon>
        <taxon>Agaricomycetes</taxon>
        <taxon>Polyporales</taxon>
        <taxon>Polyporaceae</taxon>
        <taxon>Dichomitus</taxon>
    </lineage>
</organism>
<dbReference type="Proteomes" id="UP000292082">
    <property type="component" value="Unassembled WGS sequence"/>
</dbReference>
<protein>
    <submittedName>
        <fullName evidence="1">Uncharacterized protein</fullName>
    </submittedName>
</protein>